<reference evidence="2" key="1">
    <citation type="submission" date="2012-02" db="EMBL/GenBank/DDBJ databases">
        <title>The complete genome of Frateuria aurantia DSM 6220.</title>
        <authorList>
            <consortium name="US DOE Joint Genome Institute (JGI-PGF)"/>
            <person name="Lucas S."/>
            <person name="Copeland A."/>
            <person name="Lapidus A."/>
            <person name="Glavina del Rio T."/>
            <person name="Dalin E."/>
            <person name="Tice H."/>
            <person name="Bruce D."/>
            <person name="Goodwin L."/>
            <person name="Pitluck S."/>
            <person name="Peters L."/>
            <person name="Ovchinnikova G."/>
            <person name="Teshima H."/>
            <person name="Kyrpides N."/>
            <person name="Mavromatis K."/>
            <person name="Ivanova N."/>
            <person name="Brettin T."/>
            <person name="Detter J.C."/>
            <person name="Han C."/>
            <person name="Larimer F."/>
            <person name="Land M."/>
            <person name="Hauser L."/>
            <person name="Markowitz V."/>
            <person name="Cheng J.-F."/>
            <person name="Hugenholtz P."/>
            <person name="Woyke T."/>
            <person name="Wu D."/>
            <person name="Brambilla E."/>
            <person name="Klenk H.-P."/>
            <person name="Eisen J.A."/>
        </authorList>
    </citation>
    <scope>NUCLEOTIDE SEQUENCE</scope>
    <source>
        <strain evidence="2">DSM 6220</strain>
    </source>
</reference>
<dbReference type="eggNOG" id="ENOG5033CWJ">
    <property type="taxonomic scope" value="Bacteria"/>
</dbReference>
<evidence type="ECO:0000313" key="2">
    <source>
        <dbReference type="EMBL" id="AFC85984.1"/>
    </source>
</evidence>
<dbReference type="KEGG" id="fau:Fraau_1565"/>
<evidence type="ECO:0000256" key="1">
    <source>
        <dbReference type="SAM" id="Phobius"/>
    </source>
</evidence>
<keyword evidence="1" id="KW-1133">Transmembrane helix</keyword>
<accession>H8L6J5</accession>
<keyword evidence="3" id="KW-1185">Reference proteome</keyword>
<name>H8L6J5_FRAAD</name>
<sequence length="68" mass="7058">MKTAIKFVVLMGIALLAIVLAVILGETGAWYFAWLLGTVVIVLVSAAGGVMLDAQIASVGRSEKSDAH</sequence>
<keyword evidence="1" id="KW-0472">Membrane</keyword>
<dbReference type="STRING" id="767434.Fraau_1565"/>
<organism evidence="2 3">
    <name type="scientific">Frateuria aurantia (strain ATCC 33424 / DSM 6220 / KCTC 2777 / LMG 1558 / NBRC 3245 / NCIMB 13370)</name>
    <name type="common">Acetobacter aurantius</name>
    <dbReference type="NCBI Taxonomy" id="767434"/>
    <lineage>
        <taxon>Bacteria</taxon>
        <taxon>Pseudomonadati</taxon>
        <taxon>Pseudomonadota</taxon>
        <taxon>Gammaproteobacteria</taxon>
        <taxon>Lysobacterales</taxon>
        <taxon>Rhodanobacteraceae</taxon>
        <taxon>Frateuria</taxon>
    </lineage>
</organism>
<dbReference type="RefSeq" id="WP_014402989.1">
    <property type="nucleotide sequence ID" value="NC_017033.1"/>
</dbReference>
<protein>
    <submittedName>
        <fullName evidence="2">Uncharacterized protein</fullName>
    </submittedName>
</protein>
<evidence type="ECO:0000313" key="3">
    <source>
        <dbReference type="Proteomes" id="UP000005234"/>
    </source>
</evidence>
<keyword evidence="1" id="KW-0812">Transmembrane</keyword>
<dbReference type="OrthoDB" id="7225982at2"/>
<feature type="transmembrane region" description="Helical" evidence="1">
    <location>
        <begin position="7"/>
        <end position="25"/>
    </location>
</feature>
<dbReference type="EMBL" id="CP003350">
    <property type="protein sequence ID" value="AFC85984.1"/>
    <property type="molecule type" value="Genomic_DNA"/>
</dbReference>
<dbReference type="AlphaFoldDB" id="H8L6J5"/>
<dbReference type="HOGENOM" id="CLU_203629_0_0_6"/>
<dbReference type="Proteomes" id="UP000005234">
    <property type="component" value="Chromosome"/>
</dbReference>
<proteinExistence type="predicted"/>
<gene>
    <name evidence="2" type="ordered locus">Fraau_1565</name>
</gene>
<feature type="transmembrane region" description="Helical" evidence="1">
    <location>
        <begin position="31"/>
        <end position="52"/>
    </location>
</feature>